<dbReference type="SMART" id="SM00220">
    <property type="entry name" value="S_TKc"/>
    <property type="match status" value="1"/>
</dbReference>
<evidence type="ECO:0000256" key="13">
    <source>
        <dbReference type="SAM" id="MobiDB-lite"/>
    </source>
</evidence>
<dbReference type="Pfam" id="PF00069">
    <property type="entry name" value="Pkinase"/>
    <property type="match status" value="1"/>
</dbReference>
<evidence type="ECO:0000259" key="15">
    <source>
        <dbReference type="PROSITE" id="PS50011"/>
    </source>
</evidence>
<evidence type="ECO:0000256" key="11">
    <source>
        <dbReference type="ARBA" id="ARBA00023136"/>
    </source>
</evidence>
<dbReference type="RefSeq" id="WP_085167922.1">
    <property type="nucleotide sequence ID" value="NZ_LQOM01000022.1"/>
</dbReference>
<gene>
    <name evidence="16" type="ORF">AWB95_07785</name>
    <name evidence="17" type="ORF">CQY23_17315</name>
</gene>
<evidence type="ECO:0000256" key="9">
    <source>
        <dbReference type="ARBA" id="ARBA00022840"/>
    </source>
</evidence>
<keyword evidence="4 17" id="KW-0723">Serine/threonine-protein kinase</keyword>
<dbReference type="PROSITE" id="PS00107">
    <property type="entry name" value="PROTEIN_KINASE_ATP"/>
    <property type="match status" value="1"/>
</dbReference>
<evidence type="ECO:0000256" key="14">
    <source>
        <dbReference type="SAM" id="Phobius"/>
    </source>
</evidence>
<sequence>MPSPRQGSRVGSMFGPYELQALLGVGGMGEVYRAYDTVKGRTVALKLLLDDLAADEDYRRRFQRESRVAARLAEPHVIPVHDWGEIDGVLYIDMRLVDGRNLKTVLTEDGPLSPEAAGSVISQLASALDAAHRDRLVHRDVKPENVLITPDGFVYLVDFGIAYSGVDPGLTTAGHLVGSKSYMAPERFTSEPFGPASDIYSLACLLYQCLTGTAPFHGADVSQLIAAHLFSAPPRPSQARAGLSPAFDAVVAKGMAKRADERFATAGELARAALDAAAPQLTPHVRQAAKRPRGMLVAAIAAAAAVVAAVATVVVLVRPDHRSSPAAPPSARTQPARATPKPTTTSLPVSASTPAPTASGVSLPDADAHGFLRYPEARCRGADVAALAERTTKSALVVCKSAGTGTYYYRGVRLSDGAAIELPGATPAGDGFDAMNPEDGTRYEMRRHGLTIMVNGQVADTEPMVEYAGG</sequence>
<dbReference type="Proteomes" id="UP000230971">
    <property type="component" value="Unassembled WGS sequence"/>
</dbReference>
<dbReference type="EMBL" id="PDKV01000024">
    <property type="protein sequence ID" value="PIB77336.1"/>
    <property type="molecule type" value="Genomic_DNA"/>
</dbReference>
<feature type="transmembrane region" description="Helical" evidence="14">
    <location>
        <begin position="296"/>
        <end position="317"/>
    </location>
</feature>
<dbReference type="GO" id="GO:0005524">
    <property type="term" value="F:ATP binding"/>
    <property type="evidence" value="ECO:0007669"/>
    <property type="project" value="UniProtKB-UniRule"/>
</dbReference>
<dbReference type="InterPro" id="IPR011009">
    <property type="entry name" value="Kinase-like_dom_sf"/>
</dbReference>
<keyword evidence="3" id="KW-1003">Cell membrane</keyword>
<keyword evidence="11 14" id="KW-0472">Membrane</keyword>
<keyword evidence="8 16" id="KW-0418">Kinase</keyword>
<evidence type="ECO:0000256" key="5">
    <source>
        <dbReference type="ARBA" id="ARBA00022679"/>
    </source>
</evidence>
<proteinExistence type="predicted"/>
<evidence type="ECO:0000256" key="8">
    <source>
        <dbReference type="ARBA" id="ARBA00022777"/>
    </source>
</evidence>
<dbReference type="Gene3D" id="1.10.510.10">
    <property type="entry name" value="Transferase(Phosphotransferase) domain 1"/>
    <property type="match status" value="1"/>
</dbReference>
<dbReference type="AlphaFoldDB" id="A0A1X1RTD7"/>
<keyword evidence="7 12" id="KW-0547">Nucleotide-binding</keyword>
<dbReference type="PROSITE" id="PS50011">
    <property type="entry name" value="PROTEIN_KINASE_DOM"/>
    <property type="match status" value="1"/>
</dbReference>
<dbReference type="PROSITE" id="PS00108">
    <property type="entry name" value="PROTEIN_KINASE_ST"/>
    <property type="match status" value="1"/>
</dbReference>
<reference evidence="16 18" key="1">
    <citation type="submission" date="2016-01" db="EMBL/GenBank/DDBJ databases">
        <title>The new phylogeny of the genus Mycobacterium.</title>
        <authorList>
            <person name="Tarcisio F."/>
            <person name="Conor M."/>
            <person name="Antonella G."/>
            <person name="Elisabetta G."/>
            <person name="Giulia F.S."/>
            <person name="Sara T."/>
            <person name="Anna F."/>
            <person name="Clotilde B."/>
            <person name="Roberto B."/>
            <person name="Veronica D.S."/>
            <person name="Fabio R."/>
            <person name="Monica P."/>
            <person name="Olivier J."/>
            <person name="Enrico T."/>
            <person name="Nicola S."/>
        </authorList>
    </citation>
    <scope>NUCLEOTIDE SEQUENCE [LARGE SCALE GENOMIC DNA]</scope>
    <source>
        <strain evidence="16 18">DSM 44243</strain>
    </source>
</reference>
<dbReference type="CDD" id="cd14014">
    <property type="entry name" value="STKc_PknB_like"/>
    <property type="match status" value="1"/>
</dbReference>
<dbReference type="Proteomes" id="UP000193907">
    <property type="component" value="Unassembled WGS sequence"/>
</dbReference>
<evidence type="ECO:0000256" key="3">
    <source>
        <dbReference type="ARBA" id="ARBA00022475"/>
    </source>
</evidence>
<dbReference type="InterPro" id="IPR008271">
    <property type="entry name" value="Ser/Thr_kinase_AS"/>
</dbReference>
<dbReference type="InterPro" id="IPR017441">
    <property type="entry name" value="Protein_kinase_ATP_BS"/>
</dbReference>
<evidence type="ECO:0000256" key="1">
    <source>
        <dbReference type="ARBA" id="ARBA00004162"/>
    </source>
</evidence>
<dbReference type="GO" id="GO:0004674">
    <property type="term" value="F:protein serine/threonine kinase activity"/>
    <property type="evidence" value="ECO:0007669"/>
    <property type="project" value="UniProtKB-KW"/>
</dbReference>
<evidence type="ECO:0000256" key="6">
    <source>
        <dbReference type="ARBA" id="ARBA00022692"/>
    </source>
</evidence>
<feature type="binding site" evidence="12">
    <location>
        <position position="46"/>
    </location>
    <ligand>
        <name>ATP</name>
        <dbReference type="ChEBI" id="CHEBI:30616"/>
    </ligand>
</feature>
<dbReference type="GO" id="GO:0080090">
    <property type="term" value="P:regulation of primary metabolic process"/>
    <property type="evidence" value="ECO:0007669"/>
    <property type="project" value="UniProtKB-ARBA"/>
</dbReference>
<evidence type="ECO:0000256" key="12">
    <source>
        <dbReference type="PROSITE-ProRule" id="PRU10141"/>
    </source>
</evidence>
<protein>
    <recommendedName>
        <fullName evidence="2">non-specific serine/threonine protein kinase</fullName>
        <ecNumber evidence="2">2.7.11.1</ecNumber>
    </recommendedName>
</protein>
<organism evidence="16 18">
    <name type="scientific">Mycobacterium celatum</name>
    <dbReference type="NCBI Taxonomy" id="28045"/>
    <lineage>
        <taxon>Bacteria</taxon>
        <taxon>Bacillati</taxon>
        <taxon>Actinomycetota</taxon>
        <taxon>Actinomycetes</taxon>
        <taxon>Mycobacteriales</taxon>
        <taxon>Mycobacteriaceae</taxon>
        <taxon>Mycobacterium</taxon>
    </lineage>
</organism>
<evidence type="ECO:0000256" key="4">
    <source>
        <dbReference type="ARBA" id="ARBA00022527"/>
    </source>
</evidence>
<dbReference type="FunFam" id="1.10.510.10:FF:000021">
    <property type="entry name" value="Serine/threonine protein kinase"/>
    <property type="match status" value="1"/>
</dbReference>
<dbReference type="Gene3D" id="3.30.200.20">
    <property type="entry name" value="Phosphorylase Kinase, domain 1"/>
    <property type="match status" value="1"/>
</dbReference>
<evidence type="ECO:0000256" key="10">
    <source>
        <dbReference type="ARBA" id="ARBA00022989"/>
    </source>
</evidence>
<dbReference type="PANTHER" id="PTHR43289">
    <property type="entry name" value="MITOGEN-ACTIVATED PROTEIN KINASE KINASE KINASE 20-RELATED"/>
    <property type="match status" value="1"/>
</dbReference>
<evidence type="ECO:0000256" key="7">
    <source>
        <dbReference type="ARBA" id="ARBA00022741"/>
    </source>
</evidence>
<comment type="subcellular location">
    <subcellularLocation>
        <location evidence="1">Cell membrane</location>
        <topology evidence="1">Single-pass membrane protein</topology>
    </subcellularLocation>
</comment>
<dbReference type="EC" id="2.7.11.1" evidence="2"/>
<comment type="caution">
    <text evidence="16">The sequence shown here is derived from an EMBL/GenBank/DDBJ whole genome shotgun (WGS) entry which is preliminary data.</text>
</comment>
<evidence type="ECO:0000313" key="19">
    <source>
        <dbReference type="Proteomes" id="UP000230971"/>
    </source>
</evidence>
<feature type="region of interest" description="Disordered" evidence="13">
    <location>
        <begin position="321"/>
        <end position="362"/>
    </location>
</feature>
<evidence type="ECO:0000313" key="16">
    <source>
        <dbReference type="EMBL" id="ORV15370.1"/>
    </source>
</evidence>
<name>A0A1X1RTD7_MYCCE</name>
<dbReference type="GO" id="GO:0005886">
    <property type="term" value="C:plasma membrane"/>
    <property type="evidence" value="ECO:0007669"/>
    <property type="project" value="UniProtKB-SubCell"/>
</dbReference>
<evidence type="ECO:0000256" key="2">
    <source>
        <dbReference type="ARBA" id="ARBA00012513"/>
    </source>
</evidence>
<accession>A0A1X1RTD7</accession>
<keyword evidence="5" id="KW-0808">Transferase</keyword>
<dbReference type="InterPro" id="IPR000719">
    <property type="entry name" value="Prot_kinase_dom"/>
</dbReference>
<feature type="compositionally biased region" description="Polar residues" evidence="13">
    <location>
        <begin position="341"/>
        <end position="360"/>
    </location>
</feature>
<dbReference type="PANTHER" id="PTHR43289:SF6">
    <property type="entry name" value="SERINE_THREONINE-PROTEIN KINASE NEKL-3"/>
    <property type="match status" value="1"/>
</dbReference>
<keyword evidence="6 14" id="KW-0812">Transmembrane</keyword>
<evidence type="ECO:0000313" key="18">
    <source>
        <dbReference type="Proteomes" id="UP000193907"/>
    </source>
</evidence>
<keyword evidence="18" id="KW-1185">Reference proteome</keyword>
<dbReference type="SUPFAM" id="SSF56112">
    <property type="entry name" value="Protein kinase-like (PK-like)"/>
    <property type="match status" value="1"/>
</dbReference>
<reference evidence="17 19" key="2">
    <citation type="journal article" date="2017" name="Infect. Genet. Evol.">
        <title>The new phylogeny of the genus Mycobacterium: The old and the news.</title>
        <authorList>
            <person name="Tortoli E."/>
            <person name="Fedrizzi T."/>
            <person name="Meehan C.J."/>
            <person name="Trovato A."/>
            <person name="Grottola A."/>
            <person name="Giacobazzi E."/>
            <person name="Serpini G.F."/>
            <person name="Tagliazucchi S."/>
            <person name="Fabio A."/>
            <person name="Bettua C."/>
            <person name="Bertorelli R."/>
            <person name="Frascaro F."/>
            <person name="De Sanctis V."/>
            <person name="Pecorari M."/>
            <person name="Jousson O."/>
            <person name="Segata N."/>
            <person name="Cirillo D.M."/>
        </authorList>
    </citation>
    <scope>NUCLEOTIDE SEQUENCE [LARGE SCALE GENOMIC DNA]</scope>
    <source>
        <strain evidence="17 19">NCTC 12882</strain>
    </source>
</reference>
<keyword evidence="9 12" id="KW-0067">ATP-binding</keyword>
<feature type="domain" description="Protein kinase" evidence="15">
    <location>
        <begin position="17"/>
        <end position="274"/>
    </location>
</feature>
<dbReference type="EMBL" id="LQOM01000022">
    <property type="protein sequence ID" value="ORV15370.1"/>
    <property type="molecule type" value="Genomic_DNA"/>
</dbReference>
<evidence type="ECO:0000313" key="17">
    <source>
        <dbReference type="EMBL" id="PIB77336.1"/>
    </source>
</evidence>
<dbReference type="STRING" id="28045.AWB95_07785"/>
<keyword evidence="10 14" id="KW-1133">Transmembrane helix</keyword>
<dbReference type="OrthoDB" id="9762169at2"/>